<dbReference type="PANTHER" id="PTHR36926:SF1">
    <property type="entry name" value="COLICIN V PRODUCTION PROTEIN"/>
    <property type="match status" value="1"/>
</dbReference>
<feature type="transmembrane region" description="Helical" evidence="5">
    <location>
        <begin position="71"/>
        <end position="90"/>
    </location>
</feature>
<dbReference type="InterPro" id="IPR003825">
    <property type="entry name" value="Colicin-V_CvpA"/>
</dbReference>
<dbReference type="GO" id="GO:0009403">
    <property type="term" value="P:toxin biosynthetic process"/>
    <property type="evidence" value="ECO:0007669"/>
    <property type="project" value="InterPro"/>
</dbReference>
<evidence type="ECO:0000256" key="1">
    <source>
        <dbReference type="ARBA" id="ARBA00004141"/>
    </source>
</evidence>
<dbReference type="InterPro" id="IPR052719">
    <property type="entry name" value="CvpA-like"/>
</dbReference>
<evidence type="ECO:0000256" key="3">
    <source>
        <dbReference type="ARBA" id="ARBA00022989"/>
    </source>
</evidence>
<name>A0A382IHC9_9ZZZZ</name>
<feature type="transmembrane region" description="Helical" evidence="5">
    <location>
        <begin position="12"/>
        <end position="28"/>
    </location>
</feature>
<gene>
    <name evidence="6" type="ORF">METZ01_LOCUS251629</name>
</gene>
<dbReference type="GO" id="GO:0016020">
    <property type="term" value="C:membrane"/>
    <property type="evidence" value="ECO:0007669"/>
    <property type="project" value="UniProtKB-SubCell"/>
</dbReference>
<keyword evidence="4 5" id="KW-0472">Membrane</keyword>
<comment type="subcellular location">
    <subcellularLocation>
        <location evidence="1">Membrane</location>
        <topology evidence="1">Multi-pass membrane protein</topology>
    </subcellularLocation>
</comment>
<organism evidence="6">
    <name type="scientific">marine metagenome</name>
    <dbReference type="NCBI Taxonomy" id="408172"/>
    <lineage>
        <taxon>unclassified sequences</taxon>
        <taxon>metagenomes</taxon>
        <taxon>ecological metagenomes</taxon>
    </lineage>
</organism>
<evidence type="ECO:0000256" key="4">
    <source>
        <dbReference type="ARBA" id="ARBA00023136"/>
    </source>
</evidence>
<proteinExistence type="predicted"/>
<reference evidence="6" key="1">
    <citation type="submission" date="2018-05" db="EMBL/GenBank/DDBJ databases">
        <authorList>
            <person name="Lanie J.A."/>
            <person name="Ng W.-L."/>
            <person name="Kazmierczak K.M."/>
            <person name="Andrzejewski T.M."/>
            <person name="Davidsen T.M."/>
            <person name="Wayne K.J."/>
            <person name="Tettelin H."/>
            <person name="Glass J.I."/>
            <person name="Rusch D."/>
            <person name="Podicherti R."/>
            <person name="Tsui H.-C.T."/>
            <person name="Winkler M.E."/>
        </authorList>
    </citation>
    <scope>NUCLEOTIDE SEQUENCE</scope>
</reference>
<accession>A0A382IHC9</accession>
<keyword evidence="2 5" id="KW-0812">Transmembrane</keyword>
<dbReference type="Pfam" id="PF02674">
    <property type="entry name" value="Colicin_V"/>
    <property type="match status" value="1"/>
</dbReference>
<dbReference type="PANTHER" id="PTHR36926">
    <property type="entry name" value="COLICIN V PRODUCTION PROTEIN"/>
    <property type="match status" value="1"/>
</dbReference>
<feature type="transmembrane region" description="Helical" evidence="5">
    <location>
        <begin position="111"/>
        <end position="136"/>
    </location>
</feature>
<evidence type="ECO:0000313" key="6">
    <source>
        <dbReference type="EMBL" id="SVB98775.1"/>
    </source>
</evidence>
<protein>
    <recommendedName>
        <fullName evidence="7">Colicin V production protein</fullName>
    </recommendedName>
</protein>
<dbReference type="EMBL" id="UINC01067269">
    <property type="protein sequence ID" value="SVB98775.1"/>
    <property type="molecule type" value="Genomic_DNA"/>
</dbReference>
<sequence length="181" mass="20983">MFEYFQNLYESIVAFDLIYVIITLLSLVKCSRKGFVLSLLAAAKWLLAYVITLILFPRVKSYVGDVIDNEYILDIILGVGIFVIVIFLILMINRGISKAVKYSGLGKLDTVFGFFFGFLRGYIICVCIFSTVSIFYNYRNWPLNTKTSWTFPYVEKGSNYLIKEFPNEEKYKESKEKIEDI</sequence>
<evidence type="ECO:0008006" key="7">
    <source>
        <dbReference type="Google" id="ProtNLM"/>
    </source>
</evidence>
<evidence type="ECO:0000256" key="5">
    <source>
        <dbReference type="SAM" id="Phobius"/>
    </source>
</evidence>
<keyword evidence="3 5" id="KW-1133">Transmembrane helix</keyword>
<dbReference type="AlphaFoldDB" id="A0A382IHC9"/>
<evidence type="ECO:0000256" key="2">
    <source>
        <dbReference type="ARBA" id="ARBA00022692"/>
    </source>
</evidence>
<feature type="transmembrane region" description="Helical" evidence="5">
    <location>
        <begin position="35"/>
        <end position="59"/>
    </location>
</feature>